<feature type="region of interest" description="Disordered" evidence="1">
    <location>
        <begin position="190"/>
        <end position="224"/>
    </location>
</feature>
<dbReference type="GO" id="GO:0005525">
    <property type="term" value="F:GTP binding"/>
    <property type="evidence" value="ECO:0007669"/>
    <property type="project" value="InterPro"/>
</dbReference>
<comment type="caution">
    <text evidence="3">The sequence shown here is derived from an EMBL/GenBank/DDBJ whole genome shotgun (WGS) entry which is preliminary data.</text>
</comment>
<dbReference type="SUPFAM" id="SSF46565">
    <property type="entry name" value="Chaperone J-domain"/>
    <property type="match status" value="1"/>
</dbReference>
<dbReference type="OrthoDB" id="9989112at2759"/>
<sequence length="836" mass="89582">MTDSREREASSFSGAPRAEDCPGAVGPTDRLYDLLQLSRDASRDTVKKAYRQLALLWHPDKGGSVQRFQALTAAFEVLGDDARRRAYDRSLIRTGSTDGLGVVFSAKSGSDVCRSSISPVRRRHSTGAGVSASVSSRSKLHQGTRRDEIPLRKSDFLSKEDFLERARGVARPPKEPGSCFLSGFGNVKNSAESGSRSGSNKIWHRSGSDSRCGPGSGENSGYGTKRDFLHVARTDSSATDCAEKCRRPSGHGLDSGCSLRARKDERTESSSLLRETAVHAHAGDQVLRGKPATSVTNALREVLGEATFTKAVAANVNHGAGSEAQCASHLVGHLSVKQLKQLLTILGIPHGVCFEKTDLLEAFTSALPLDSPVPSLFLEALKKQESLGVRMPSSISAKKCERETGAADETESEALKAPLSTADHSHENKGLCISKAERGSSSLAANAAPGQVRLFAEKCDSDHGDPAAPAMGEPESANPKCRNFSNAGFFKADCGTNAESRDKRETTAATEFTTAWSSSFGSLNSSAGSSKTGNFTNANQHGGILEGSVGSQALKNTRKPLGVLGPTLSLLGAAVASSWAREEKWSKLNREGEFVLSAPLDKANSADMVHLRGDALRMKILALGAEKTGKSCLIKRYCEGRFVVRNASTIGIDYGVKVIELEGGTQARVNFFDFSGRREFAEIRQSFYDNTDGIMLVFDASRRETFEELPAWIAEAKEHGVNIETSTEGEATRDASTGAYSHEKYNETPAEACVPVVLLANKIDIGDRQVSAAEIAAFAKSRGILFFETSANSDHNVSTALETLFSVVTRRITELRKKIISPFSASDALTVPPVSM</sequence>
<dbReference type="STRING" id="94643.A0A2A9M376"/>
<dbReference type="Gene3D" id="1.10.287.110">
    <property type="entry name" value="DnaJ domain"/>
    <property type="match status" value="1"/>
</dbReference>
<dbReference type="GeneID" id="40306768"/>
<reference evidence="3 4" key="1">
    <citation type="submission" date="2017-09" db="EMBL/GenBank/DDBJ databases">
        <title>Genome sequencing of Besnoitia besnoiti strain Bb-Ger1.</title>
        <authorList>
            <person name="Schares G."/>
            <person name="Venepally P."/>
            <person name="Lorenzi H.A."/>
        </authorList>
    </citation>
    <scope>NUCLEOTIDE SEQUENCE [LARGE SCALE GENOMIC DNA]</scope>
    <source>
        <strain evidence="3 4">Bb-Ger1</strain>
    </source>
</reference>
<dbReference type="PRINTS" id="PR00625">
    <property type="entry name" value="JDOMAIN"/>
</dbReference>
<dbReference type="InterPro" id="IPR001806">
    <property type="entry name" value="Small_GTPase"/>
</dbReference>
<dbReference type="Proteomes" id="UP000224006">
    <property type="component" value="Chromosome X"/>
</dbReference>
<dbReference type="InterPro" id="IPR018253">
    <property type="entry name" value="DnaJ_domain_CS"/>
</dbReference>
<dbReference type="Pfam" id="PF00226">
    <property type="entry name" value="DnaJ"/>
    <property type="match status" value="1"/>
</dbReference>
<dbReference type="SMART" id="SM00271">
    <property type="entry name" value="DnaJ"/>
    <property type="match status" value="1"/>
</dbReference>
<dbReference type="KEGG" id="bbes:BESB_017070"/>
<feature type="region of interest" description="Disordered" evidence="1">
    <location>
        <begin position="115"/>
        <end position="151"/>
    </location>
</feature>
<organism evidence="3 4">
    <name type="scientific">Besnoitia besnoiti</name>
    <name type="common">Apicomplexan protozoan</name>
    <dbReference type="NCBI Taxonomy" id="94643"/>
    <lineage>
        <taxon>Eukaryota</taxon>
        <taxon>Sar</taxon>
        <taxon>Alveolata</taxon>
        <taxon>Apicomplexa</taxon>
        <taxon>Conoidasida</taxon>
        <taxon>Coccidia</taxon>
        <taxon>Eucoccidiorida</taxon>
        <taxon>Eimeriorina</taxon>
        <taxon>Sarcocystidae</taxon>
        <taxon>Besnoitia</taxon>
    </lineage>
</organism>
<dbReference type="PROSITE" id="PS51421">
    <property type="entry name" value="RAS"/>
    <property type="match status" value="1"/>
</dbReference>
<dbReference type="PROSITE" id="PS50076">
    <property type="entry name" value="DNAJ_2"/>
    <property type="match status" value="1"/>
</dbReference>
<feature type="domain" description="J" evidence="2">
    <location>
        <begin position="30"/>
        <end position="91"/>
    </location>
</feature>
<evidence type="ECO:0000313" key="4">
    <source>
        <dbReference type="Proteomes" id="UP000224006"/>
    </source>
</evidence>
<dbReference type="PRINTS" id="PR00449">
    <property type="entry name" value="RASTRNSFRMNG"/>
</dbReference>
<dbReference type="InterPro" id="IPR050209">
    <property type="entry name" value="Rab_GTPases_membrane_traffic"/>
</dbReference>
<dbReference type="Pfam" id="PF00071">
    <property type="entry name" value="Ras"/>
    <property type="match status" value="2"/>
</dbReference>
<dbReference type="VEuPathDB" id="ToxoDB:BESB_017070"/>
<dbReference type="Gene3D" id="3.40.50.300">
    <property type="entry name" value="P-loop containing nucleotide triphosphate hydrolases"/>
    <property type="match status" value="1"/>
</dbReference>
<accession>A0A2A9M376</accession>
<dbReference type="EMBL" id="NWUJ01000011">
    <property type="protein sequence ID" value="PFH32389.1"/>
    <property type="molecule type" value="Genomic_DNA"/>
</dbReference>
<dbReference type="SUPFAM" id="SSF52540">
    <property type="entry name" value="P-loop containing nucleoside triphosphate hydrolases"/>
    <property type="match status" value="1"/>
</dbReference>
<dbReference type="CDD" id="cd06257">
    <property type="entry name" value="DnaJ"/>
    <property type="match status" value="1"/>
</dbReference>
<feature type="region of interest" description="Disordered" evidence="1">
    <location>
        <begin position="398"/>
        <end position="421"/>
    </location>
</feature>
<dbReference type="PROSITE" id="PS00636">
    <property type="entry name" value="DNAJ_1"/>
    <property type="match status" value="1"/>
</dbReference>
<dbReference type="AlphaFoldDB" id="A0A2A9M376"/>
<feature type="region of interest" description="Disordered" evidence="1">
    <location>
        <begin position="1"/>
        <end position="24"/>
    </location>
</feature>
<dbReference type="InterPro" id="IPR001623">
    <property type="entry name" value="DnaJ_domain"/>
</dbReference>
<name>A0A2A9M376_BESBE</name>
<proteinExistence type="predicted"/>
<evidence type="ECO:0000256" key="1">
    <source>
        <dbReference type="SAM" id="MobiDB-lite"/>
    </source>
</evidence>
<protein>
    <recommendedName>
        <fullName evidence="2">J domain-containing protein</fullName>
    </recommendedName>
</protein>
<gene>
    <name evidence="3" type="ORF">BESB_017070</name>
</gene>
<evidence type="ECO:0000313" key="3">
    <source>
        <dbReference type="EMBL" id="PFH32389.1"/>
    </source>
</evidence>
<dbReference type="RefSeq" id="XP_029216398.1">
    <property type="nucleotide sequence ID" value="XM_029360422.1"/>
</dbReference>
<feature type="compositionally biased region" description="Low complexity" evidence="1">
    <location>
        <begin position="126"/>
        <end position="137"/>
    </location>
</feature>
<feature type="compositionally biased region" description="Polar residues" evidence="1">
    <location>
        <begin position="190"/>
        <end position="200"/>
    </location>
</feature>
<evidence type="ECO:0000259" key="2">
    <source>
        <dbReference type="PROSITE" id="PS50076"/>
    </source>
</evidence>
<dbReference type="SMART" id="SM00173">
    <property type="entry name" value="RAS"/>
    <property type="match status" value="1"/>
</dbReference>
<dbReference type="InterPro" id="IPR036869">
    <property type="entry name" value="J_dom_sf"/>
</dbReference>
<dbReference type="InterPro" id="IPR027417">
    <property type="entry name" value="P-loop_NTPase"/>
</dbReference>
<dbReference type="SMART" id="SM00175">
    <property type="entry name" value="RAB"/>
    <property type="match status" value="1"/>
</dbReference>
<dbReference type="GO" id="GO:0003924">
    <property type="term" value="F:GTPase activity"/>
    <property type="evidence" value="ECO:0007669"/>
    <property type="project" value="InterPro"/>
</dbReference>
<dbReference type="PROSITE" id="PS51419">
    <property type="entry name" value="RAB"/>
    <property type="match status" value="1"/>
</dbReference>
<keyword evidence="4" id="KW-1185">Reference proteome</keyword>
<dbReference type="PANTHER" id="PTHR47979">
    <property type="entry name" value="DRAB11-RELATED"/>
    <property type="match status" value="1"/>
</dbReference>